<evidence type="ECO:0000256" key="7">
    <source>
        <dbReference type="ARBA" id="ARBA00023137"/>
    </source>
</evidence>
<keyword evidence="7" id="KW-0829">Tyrosine-protein kinase</keyword>
<evidence type="ECO:0000256" key="8">
    <source>
        <dbReference type="SAM" id="MobiDB-lite"/>
    </source>
</evidence>
<dbReference type="InterPro" id="IPR055175">
    <property type="entry name" value="ACK/TNK-like_SAM"/>
</dbReference>
<evidence type="ECO:0000256" key="1">
    <source>
        <dbReference type="ARBA" id="ARBA00011903"/>
    </source>
</evidence>
<keyword evidence="5" id="KW-0418">Kinase</keyword>
<feature type="region of interest" description="Disordered" evidence="8">
    <location>
        <begin position="1"/>
        <end position="62"/>
    </location>
</feature>
<organism evidence="10">
    <name type="scientific">Aplanochytrium stocchinoi</name>
    <dbReference type="NCBI Taxonomy" id="215587"/>
    <lineage>
        <taxon>Eukaryota</taxon>
        <taxon>Sar</taxon>
        <taxon>Stramenopiles</taxon>
        <taxon>Bigyra</taxon>
        <taxon>Labyrinthulomycetes</taxon>
        <taxon>Thraustochytrida</taxon>
        <taxon>Thraustochytriidae</taxon>
        <taxon>Aplanochytrium</taxon>
    </lineage>
</organism>
<keyword evidence="4" id="KW-0547">Nucleotide-binding</keyword>
<dbReference type="Pfam" id="PF22931">
    <property type="entry name" value="SAM_TNK"/>
    <property type="match status" value="1"/>
</dbReference>
<accession>A0A7S3LRF6</accession>
<name>A0A7S3LRF6_9STRA</name>
<feature type="domain" description="ACK/TNK-like SAM" evidence="9">
    <location>
        <begin position="80"/>
        <end position="130"/>
    </location>
</feature>
<sequence>MAHKVKVKRSKSVPSSSDSDNSSSSSSSDSDSESTSGSSSDSSDTSSSSSSDSSTSSFKIPKNVSERKRKELLIVKQCIRSAHVQQYERKIIVQLKINSIAKMEACTPERFKEVGMRREERKKLLEAFRKRLEKNQLKRKGEDGKRKKNIGSKEVKMKKNFNAKVEKRKESEELDLRTEALLQFYQRVDPKMNCNRDHLRKVIKNYPGGPGNLAIFLDRKYQDVPEGWETLYERAYKILELGRQDLQDEHLTKQSGSRSLVSK</sequence>
<dbReference type="EC" id="2.7.10.2" evidence="1"/>
<dbReference type="GO" id="GO:0005524">
    <property type="term" value="F:ATP binding"/>
    <property type="evidence" value="ECO:0007669"/>
    <property type="project" value="UniProtKB-KW"/>
</dbReference>
<feature type="compositionally biased region" description="Low complexity" evidence="8">
    <location>
        <begin position="15"/>
        <end position="57"/>
    </location>
</feature>
<evidence type="ECO:0000259" key="9">
    <source>
        <dbReference type="Pfam" id="PF22931"/>
    </source>
</evidence>
<evidence type="ECO:0000256" key="6">
    <source>
        <dbReference type="ARBA" id="ARBA00022840"/>
    </source>
</evidence>
<dbReference type="AlphaFoldDB" id="A0A7S3LRF6"/>
<dbReference type="EMBL" id="HBIN01011933">
    <property type="protein sequence ID" value="CAE0438742.1"/>
    <property type="molecule type" value="Transcribed_RNA"/>
</dbReference>
<gene>
    <name evidence="10" type="ORF">ASTO00021_LOCUS8964</name>
</gene>
<evidence type="ECO:0000256" key="4">
    <source>
        <dbReference type="ARBA" id="ARBA00022741"/>
    </source>
</evidence>
<evidence type="ECO:0000256" key="5">
    <source>
        <dbReference type="ARBA" id="ARBA00022777"/>
    </source>
</evidence>
<evidence type="ECO:0000313" key="10">
    <source>
        <dbReference type="EMBL" id="CAE0438742.1"/>
    </source>
</evidence>
<keyword evidence="3" id="KW-0808">Transferase</keyword>
<feature type="compositionally biased region" description="Basic residues" evidence="8">
    <location>
        <begin position="1"/>
        <end position="11"/>
    </location>
</feature>
<protein>
    <recommendedName>
        <fullName evidence="1">non-specific protein-tyrosine kinase</fullName>
        <ecNumber evidence="1">2.7.10.2</ecNumber>
    </recommendedName>
</protein>
<evidence type="ECO:0000256" key="3">
    <source>
        <dbReference type="ARBA" id="ARBA00022679"/>
    </source>
</evidence>
<proteinExistence type="predicted"/>
<reference evidence="10" key="1">
    <citation type="submission" date="2021-01" db="EMBL/GenBank/DDBJ databases">
        <authorList>
            <person name="Corre E."/>
            <person name="Pelletier E."/>
            <person name="Niang G."/>
            <person name="Scheremetjew M."/>
            <person name="Finn R."/>
            <person name="Kale V."/>
            <person name="Holt S."/>
            <person name="Cochrane G."/>
            <person name="Meng A."/>
            <person name="Brown T."/>
            <person name="Cohen L."/>
        </authorList>
    </citation>
    <scope>NUCLEOTIDE SEQUENCE</scope>
    <source>
        <strain evidence="10">GSBS06</strain>
    </source>
</reference>
<dbReference type="GO" id="GO:0004715">
    <property type="term" value="F:non-membrane spanning protein tyrosine kinase activity"/>
    <property type="evidence" value="ECO:0007669"/>
    <property type="project" value="UniProtKB-EC"/>
</dbReference>
<evidence type="ECO:0000256" key="2">
    <source>
        <dbReference type="ARBA" id="ARBA00022443"/>
    </source>
</evidence>
<keyword evidence="2" id="KW-0728">SH3 domain</keyword>
<keyword evidence="6" id="KW-0067">ATP-binding</keyword>